<dbReference type="Gene3D" id="3.30.930.30">
    <property type="match status" value="1"/>
</dbReference>
<evidence type="ECO:0000259" key="5">
    <source>
        <dbReference type="PROSITE" id="PS50880"/>
    </source>
</evidence>
<dbReference type="PANTHER" id="PTHR30313:SF2">
    <property type="entry name" value="DNA PRIMASE"/>
    <property type="match status" value="1"/>
</dbReference>
<dbReference type="InterPro" id="IPR013264">
    <property type="entry name" value="DNAG_N"/>
</dbReference>
<dbReference type="Proteomes" id="UP000031258">
    <property type="component" value="Unassembled WGS sequence"/>
</dbReference>
<dbReference type="InterPro" id="IPR037068">
    <property type="entry name" value="DNA_primase_core_N_sf"/>
</dbReference>
<dbReference type="SMART" id="SM00493">
    <property type="entry name" value="TOPRIM"/>
    <property type="match status" value="1"/>
</dbReference>
<comment type="similarity">
    <text evidence="1">Belongs to the MobA/MobL family.</text>
</comment>
<evidence type="ECO:0000256" key="2">
    <source>
        <dbReference type="ARBA" id="ARBA00022971"/>
    </source>
</evidence>
<dbReference type="InterPro" id="IPR014136">
    <property type="entry name" value="TraA_Ti"/>
</dbReference>
<evidence type="ECO:0000313" key="7">
    <source>
        <dbReference type="Proteomes" id="UP000031258"/>
    </source>
</evidence>
<dbReference type="Pfam" id="PF08275">
    <property type="entry name" value="DNAG_N"/>
    <property type="match status" value="1"/>
</dbReference>
<organism evidence="6 7">
    <name type="scientific">Candidatus Jidaibacter acanthamoebae</name>
    <dbReference type="NCBI Taxonomy" id="86105"/>
    <lineage>
        <taxon>Bacteria</taxon>
        <taxon>Pseudomonadati</taxon>
        <taxon>Pseudomonadota</taxon>
        <taxon>Alphaproteobacteria</taxon>
        <taxon>Rickettsiales</taxon>
        <taxon>Candidatus Midichloriaceae</taxon>
        <taxon>Candidatus Jidaibacter</taxon>
    </lineage>
</organism>
<dbReference type="CDD" id="cd03364">
    <property type="entry name" value="TOPRIM_DnaG_primases"/>
    <property type="match status" value="1"/>
</dbReference>
<dbReference type="InterPro" id="IPR050219">
    <property type="entry name" value="DnaG_primase"/>
</dbReference>
<dbReference type="Gene3D" id="3.40.1360.10">
    <property type="match status" value="1"/>
</dbReference>
<dbReference type="Pfam" id="PF03389">
    <property type="entry name" value="MobA_MobL"/>
    <property type="match status" value="1"/>
</dbReference>
<dbReference type="GO" id="GO:0005737">
    <property type="term" value="C:cytoplasm"/>
    <property type="evidence" value="ECO:0007669"/>
    <property type="project" value="TreeGrafter"/>
</dbReference>
<feature type="compositionally biased region" description="Basic and acidic residues" evidence="4">
    <location>
        <begin position="2089"/>
        <end position="2104"/>
    </location>
</feature>
<keyword evidence="3" id="KW-0175">Coiled coil</keyword>
<dbReference type="CDD" id="cd18809">
    <property type="entry name" value="SF1_C_RecD"/>
    <property type="match status" value="1"/>
</dbReference>
<comment type="caution">
    <text evidence="6">The sequence shown here is derived from an EMBL/GenBank/DDBJ whole genome shotgun (WGS) entry which is preliminary data.</text>
</comment>
<evidence type="ECO:0000256" key="3">
    <source>
        <dbReference type="SAM" id="Coils"/>
    </source>
</evidence>
<dbReference type="Gene3D" id="3.40.50.300">
    <property type="entry name" value="P-loop containing nucleotide triphosphate hydrolases"/>
    <property type="match status" value="2"/>
</dbReference>
<dbReference type="InterPro" id="IPR006171">
    <property type="entry name" value="TOPRIM_dom"/>
</dbReference>
<dbReference type="Gene3D" id="2.30.30.940">
    <property type="match status" value="1"/>
</dbReference>
<dbReference type="InterPro" id="IPR034151">
    <property type="entry name" value="TOPRIM_DnaG_bac"/>
</dbReference>
<feature type="region of interest" description="Disordered" evidence="4">
    <location>
        <begin position="2089"/>
        <end position="2123"/>
    </location>
</feature>
<dbReference type="SUPFAM" id="SSF52540">
    <property type="entry name" value="P-loop containing nucleoside triphosphate hydrolases"/>
    <property type="match status" value="2"/>
</dbReference>
<dbReference type="SUPFAM" id="SSF56731">
    <property type="entry name" value="DNA primase core"/>
    <property type="match status" value="1"/>
</dbReference>
<evidence type="ECO:0000256" key="1">
    <source>
        <dbReference type="ARBA" id="ARBA00010873"/>
    </source>
</evidence>
<keyword evidence="7" id="KW-1185">Reference proteome</keyword>
<feature type="compositionally biased region" description="Basic and acidic residues" evidence="4">
    <location>
        <begin position="1322"/>
        <end position="1344"/>
    </location>
</feature>
<dbReference type="InterPro" id="IPR027417">
    <property type="entry name" value="P-loop_NTPase"/>
</dbReference>
<dbReference type="STRING" id="86105.NF27_GZ00030"/>
<keyword evidence="2" id="KW-0184">Conjugation</keyword>
<dbReference type="Gene3D" id="3.90.980.10">
    <property type="entry name" value="DNA primase, catalytic core, N-terminal domain"/>
    <property type="match status" value="1"/>
</dbReference>
<dbReference type="GO" id="GO:0006269">
    <property type="term" value="P:DNA replication, synthesis of primer"/>
    <property type="evidence" value="ECO:0007669"/>
    <property type="project" value="TreeGrafter"/>
</dbReference>
<dbReference type="PANTHER" id="PTHR30313">
    <property type="entry name" value="DNA PRIMASE"/>
    <property type="match status" value="1"/>
</dbReference>
<protein>
    <recommendedName>
        <fullName evidence="5">Toprim domain-containing protein</fullName>
    </recommendedName>
</protein>
<dbReference type="EMBL" id="JSWE01000171">
    <property type="protein sequence ID" value="KIE04643.1"/>
    <property type="molecule type" value="Genomic_DNA"/>
</dbReference>
<name>A0A0C1QKI2_9RICK</name>
<sequence>MERVAIYYFHAGVKGRGGNKSPRVVASAAYKSASRLVEKVYDKETGQVSEITHDYTNKKGVVFSQIFLPANAPLRFKNAEVLWNEVVYVENRKDSQFCRDFTIALPKEFNTERNIELVKEYVEKVFVERGIIAHASIHMDDENNPHAHIMATMRDIKGEGFGDKNRKWNEKSAKLYEREQWAEVTNEHLARYGFIERITHLSYKDRGLDIEPTIHEGYHARKIEERGGVAEVCEVNREIKLKNIDKFLKDPMKVLDVKFFSQATFTDNDIEKAVHDLTEGQSDAYNQIINRIYSCSEIVKLEQADLKGNSRYSFKDYIEQEELMFNNAKVLAESNFVKKYKADYDDIYQKCKGQYGANDEQSAAVAHIISSNKRLNLVVGRAGTGKTHKVLKPVADYYKQEGYKVTGIALAGIAAESLNSDVGVESYTIHSWLNKTQIEPLTKNDVIILDEAGMVDVPQMAKIVEKVKRAGAKLIGAGDHAQLAPVGKGAAFRGLVDKEGAQLVSKVYRQREGWQQEATEALSEWNVEKAMRAYADAQYIVWSDKKEESIERLARDYVENYEKNGRGQITTSFKNSDIKQLNKATRELLILRGNLEFRKHYNLVGTDKLGKEIRFNKELGVGEEVIFKKTDYDSYNVKNGSRGKVIELKDKSVVVKINGRDREVEINLKEYNSLEYAYALTIHAVQGLGEEKVNVLASRGFNANLAYVGLSRFRQSMKIYADKENLKDLHSLTSIMSRDGGSDLVTDYKGIRSEKADTVFRYMGSAEKVRNLSAEINEWCREEEVECFEHKKWGELMQAVSQREEYAKSISEDLSGHRVYIKQAGLYQNTIKIHAGLRKGELSTLEKKEYEDFARYALLVESKDKESIKERNRLADSVLRARAEKRYLYNTWAEELGIKTEGLYKHALAYAAKDYKSSELFAKSFARLEKLHFGSKLREEGIRGELYSLYEDIKANRQKREASIAAITYTEGKITSEEKGIAKLTHEITDRELYLKRAYRDEKIVEKIDKLAERGNYSVELLNKIGQVKEGYKVSDIISHLEIRDLLKRNIGLAKEVIDQYQSSHDYRNALYTKEDTEKKLGRFTHDFDFKQIENAVKAAQGRSQEYEKALSVFTAPTVYEWSGFTNERGELKEEAIFRDLLVEKSAKEIVRVENEAIRGSFYRELIAIKNDADNSSTDNNSSELEEEKSYSEKIKEQINHKYTKADKWISTYKTLLEEDKKYTHNLSYEDVVKRKKLQELIIGHKTALKEVFGQYKPHEIRLAGKKDLLELGLYKERSFKAYIKVSEKEENELGHEIHNLNQEARDKEKKAQVNTTSFLEKGIHKEDNKKVQSKKEEWRQQYSQERHSTRDIYRNLYDRLPSLLPEFGFRAKGNAYVSTTTQKADGSLGNKAGKVHVYANNPGVLIDYTRGNVSIWDYVKDNYMPSASKAEVRAYLLEEAGLSEKSERIIHKRPQPKAVSKVVEEKAKVDTKLMEAILTYAKVQLVKDKNPVYDYLSKERGYSKEVIQNMELGYIADKKDMSKYLRANGWHNNKIKEAYKLTHYIGQSHQLIIPFKGKNGEVIGIAGRDLHYTESSSFGKYMYSKELERSKTLLNIHNVKGLKEAVIVEGMLDCLNAHANGIKGVLALGGTSLNEEQIKLLALEGIKSITLCLDNDNAGLEAGVRILDKLKTFAPDINVRYAKLPDNIKDPDQLIKEYGKEALERVIADAVPVKGISTLTDMRYAESLRSVMSEGSIRDTGIIKDNRLSLPENIGEMITEYRTLHKSVKQYEECSKVIEGAKEEDYLKIGIAYKQQEQIEQSGTLEKYRELKEKITPNIKGLPNELRNAYYHPDKNIDEEEYKAQAADIKQAHELAQNKVDKDLEKFEILDVQIKYYKGLESEAEVKKNEIRKASGICNNIDTEISNLVKEVGDGIKESLSDTTLAERQLEGRVYEALIETLSEEGIKLKGTAVLGIKNKLRIKAQEMLNKTIANLNEVVKLKKELHKQYQAKDLLSRELNGIHAKQSKYDIVKKQELYTSLDKTLGEKFERLNEEYKTRYILAGGGKDLGAHLTARHQIHMKHEGKVLVDKITNNKTQKHNEWIKEPNIDKLTNPDKQKDNIAEQSLSNSHSRNRDIGLEM</sequence>
<evidence type="ECO:0000256" key="4">
    <source>
        <dbReference type="SAM" id="MobiDB-lite"/>
    </source>
</evidence>
<dbReference type="PATRIC" id="fig|86105.3.peg.1531"/>
<dbReference type="NCBIfam" id="TIGR02768">
    <property type="entry name" value="TraA_Ti"/>
    <property type="match status" value="1"/>
</dbReference>
<feature type="domain" description="Toprim" evidence="5">
    <location>
        <begin position="1604"/>
        <end position="1686"/>
    </location>
</feature>
<proteinExistence type="inferred from homology"/>
<feature type="region of interest" description="Disordered" evidence="4">
    <location>
        <begin position="1318"/>
        <end position="1344"/>
    </location>
</feature>
<accession>A0A0C1QKI2</accession>
<gene>
    <name evidence="6" type="ORF">NF27_GZ00030</name>
</gene>
<reference evidence="6 7" key="1">
    <citation type="submission" date="2014-11" db="EMBL/GenBank/DDBJ databases">
        <title>A Rickettsiales Symbiont of Amoebae With Ancient Features.</title>
        <authorList>
            <person name="Schulz F."/>
            <person name="Martijn J."/>
            <person name="Wascher F."/>
            <person name="Kostanjsek R."/>
            <person name="Ettema T.J."/>
            <person name="Horn M."/>
        </authorList>
    </citation>
    <scope>NUCLEOTIDE SEQUENCE [LARGE SCALE GENOMIC DNA]</scope>
    <source>
        <strain evidence="6 7">UWC36</strain>
    </source>
</reference>
<dbReference type="PROSITE" id="PS50880">
    <property type="entry name" value="TOPRIM"/>
    <property type="match status" value="1"/>
</dbReference>
<feature type="coiled-coil region" evidence="3">
    <location>
        <begin position="1284"/>
        <end position="1311"/>
    </location>
</feature>
<dbReference type="Pfam" id="PF13604">
    <property type="entry name" value="AAA_30"/>
    <property type="match status" value="1"/>
</dbReference>
<evidence type="ECO:0000313" key="6">
    <source>
        <dbReference type="EMBL" id="KIE04643.1"/>
    </source>
</evidence>
<dbReference type="CDD" id="cd17933">
    <property type="entry name" value="DEXSc_RecD-like"/>
    <property type="match status" value="1"/>
</dbReference>
<dbReference type="InterPro" id="IPR005053">
    <property type="entry name" value="MobA_MobL"/>
</dbReference>
<dbReference type="Pfam" id="PF13155">
    <property type="entry name" value="Toprim_2"/>
    <property type="match status" value="1"/>
</dbReference>